<feature type="domain" description="HTH myb-type" evidence="3">
    <location>
        <begin position="1238"/>
        <end position="1296"/>
    </location>
</feature>
<feature type="domain" description="HTH myb-type" evidence="3">
    <location>
        <begin position="1300"/>
        <end position="1350"/>
    </location>
</feature>
<dbReference type="InterPro" id="IPR009057">
    <property type="entry name" value="Homeodomain-like_sf"/>
</dbReference>
<feature type="compositionally biased region" description="Polar residues" evidence="1">
    <location>
        <begin position="322"/>
        <end position="331"/>
    </location>
</feature>
<feature type="compositionally biased region" description="Low complexity" evidence="1">
    <location>
        <begin position="933"/>
        <end position="945"/>
    </location>
</feature>
<dbReference type="GO" id="GO:0000978">
    <property type="term" value="F:RNA polymerase II cis-regulatory region sequence-specific DNA binding"/>
    <property type="evidence" value="ECO:0007669"/>
    <property type="project" value="TreeGrafter"/>
</dbReference>
<feature type="compositionally biased region" description="Basic and acidic residues" evidence="1">
    <location>
        <begin position="332"/>
        <end position="342"/>
    </location>
</feature>
<dbReference type="EMBL" id="HBNS01032733">
    <property type="protein sequence ID" value="CAE4627669.1"/>
    <property type="molecule type" value="Transcribed_RNA"/>
</dbReference>
<feature type="domain" description="Myb-like" evidence="2">
    <location>
        <begin position="1293"/>
        <end position="1345"/>
    </location>
</feature>
<feature type="compositionally biased region" description="Polar residues" evidence="1">
    <location>
        <begin position="219"/>
        <end position="229"/>
    </location>
</feature>
<evidence type="ECO:0000256" key="1">
    <source>
        <dbReference type="SAM" id="MobiDB-lite"/>
    </source>
</evidence>
<evidence type="ECO:0000313" key="4">
    <source>
        <dbReference type="EMBL" id="CAE4627665.1"/>
    </source>
</evidence>
<feature type="compositionally biased region" description="Low complexity" evidence="1">
    <location>
        <begin position="963"/>
        <end position="992"/>
    </location>
</feature>
<dbReference type="EMBL" id="HBNS01032731">
    <property type="protein sequence ID" value="CAE4627665.1"/>
    <property type="molecule type" value="Transcribed_RNA"/>
</dbReference>
<sequence length="1409" mass="151295">MGRPYDGPPNHQGRYGPPPYYSRDGSSNGPPPHGMHSPKSQGPHHKDSSHPPPPPQSPGHGGGAAPPHGVGGPGGAFTPPSRKGGSTGGYGGSHPYYPPGGQQSSSVTVVSPGSGPQPPPPGSDYRNGPPYSPRGSGYYPDGRGPPPRDRDHSYNRPSHEGGYSGSGYGGDRGYHHSQGPPPPPHSDGYGKYDGDRYGGGPPPPENSRYMDYPPGQRGPPSSSYHNRSQGPPPGPDEHGYTRGPPSHDSRYPSRDGPSSSNPPPYPPSSGPDYHGGNSWDAHNRPPPHSQSDDPNTYHHSGGRSQRNRGSRQEHGASGFTRAVSNSFAESSVKSRSEKPPRETDDDAASDSSWRQLKQVASVDDAQMQARIHRTDGDDDNRNNNRRNKEGSRGRNRDHDRDREMATTTPTPQVGTEVLPHPNSNASSLSTSPSESRENHPVVDVRGAPSEVQYPQLPTPSKLMSLNSLSSVASIQEPIGTAEDTGSLSGNVNVDLMQCGTGSGSLLFNAKDDNLNEDNPGANGSTSGSTTDSREKKRNRESRGDGETSNTHKDGSDEIRRAPSDIKDPQFRKKGDTRSNKRSRHRQNMEDEEEKKTVSHKSSDKKRKSKGQSSHNDRPSTPVQKYKTSPPSMPSSPPFTPGGMIQIPSSMKEDENHHPQGERGLPSSLYPNPPPYSSRGDRRGPNRTGSFGSPTFYDRTPSYGYSIDSVPSFPKEGENGYDRPYPPGPSSGPSRVESNDTSSGPPPSGVDKNGDIVPSALSWEIQGQDSFCGGMTVASNGTAGEGGAQNLLSSFSFGNDYQMLAKSSSNVGRGFNASPANVGPSVGDRSGPSGSDRSGPGDRNSSERGMNGPPGSYPHGGPPQSGHPSQHGGAPPPQGPPSQHFNGRSGPSMPESRNQSFDQSRGQSFDGPHGPMRSRAESFDPYGGPPPHHPGSGPHPSAGPDGYKPSGQRNGPPPPHSSHHSSPPNGQFPPHSSSWGTSTSHPSQYSSSSGNQHRHPGHPPSHYSGSGGPGSGGPPGMGPHGGSGYSQYRGGPGSGGRPHSPQPHGGPGGPPPMHHHGGPPPPHHRQYPHGPNGMMRNYSEDSRMSTSSPPPLHHRGGHNSWGGPPPPDRHHPGWGPPPDHRGREPHNLPNAFQPPPPEFSNGPPHMTGKRPPPTVYIVSSQPGMRGVRGPHGGDPSLMSKNLGTGVYGWSKDDDAWLTEIMKKYKNPRDWEPIAKQHGRGKTAKECHERWIRYLKPGVRKGQWQDHEDAIVVEAVSTSSEQPFTRWSDLAQRLPGRVGKQIRDRWVNHLNPAINHMPFSREDDLLLWEGHKKLGKRWVEISTKYFNSTRSENHIKNRWYSASFKKFIANEFGPDAYAGKMAESDRKDKMKNEDSDDEEEEEHRGMKIKNEESPSPPPISAATTEAV</sequence>
<feature type="domain" description="Myb-like" evidence="2">
    <location>
        <begin position="1192"/>
        <end position="1237"/>
    </location>
</feature>
<proteinExistence type="predicted"/>
<evidence type="ECO:0000259" key="2">
    <source>
        <dbReference type="PROSITE" id="PS50090"/>
    </source>
</evidence>
<dbReference type="PROSITE" id="PS51294">
    <property type="entry name" value="HTH_MYB"/>
    <property type="match status" value="2"/>
</dbReference>
<dbReference type="CDD" id="cd00167">
    <property type="entry name" value="SANT"/>
    <property type="match status" value="2"/>
</dbReference>
<dbReference type="Pfam" id="PF00249">
    <property type="entry name" value="Myb_DNA-binding"/>
    <property type="match status" value="1"/>
</dbReference>
<dbReference type="SUPFAM" id="SSF46689">
    <property type="entry name" value="Homeodomain-like"/>
    <property type="match status" value="2"/>
</dbReference>
<feature type="compositionally biased region" description="Low complexity" evidence="1">
    <location>
        <begin position="423"/>
        <end position="433"/>
    </location>
</feature>
<dbReference type="PROSITE" id="PS50090">
    <property type="entry name" value="MYB_LIKE"/>
    <property type="match status" value="3"/>
</dbReference>
<dbReference type="SMART" id="SM00717">
    <property type="entry name" value="SANT"/>
    <property type="match status" value="2"/>
</dbReference>
<feature type="compositionally biased region" description="Gly residues" evidence="1">
    <location>
        <begin position="162"/>
        <end position="171"/>
    </location>
</feature>
<dbReference type="PANTHER" id="PTHR45614">
    <property type="entry name" value="MYB PROTEIN-RELATED"/>
    <property type="match status" value="1"/>
</dbReference>
<feature type="region of interest" description="Disordered" evidence="1">
    <location>
        <begin position="1"/>
        <end position="461"/>
    </location>
</feature>
<feature type="compositionally biased region" description="Polar residues" evidence="1">
    <location>
        <begin position="521"/>
        <end position="530"/>
    </location>
</feature>
<feature type="compositionally biased region" description="Low complexity" evidence="1">
    <location>
        <begin position="133"/>
        <end position="142"/>
    </location>
</feature>
<feature type="compositionally biased region" description="Basic and acidic residues" evidence="1">
    <location>
        <begin position="540"/>
        <end position="578"/>
    </location>
</feature>
<organism evidence="4">
    <name type="scientific">Ditylum brightwellii</name>
    <dbReference type="NCBI Taxonomy" id="49249"/>
    <lineage>
        <taxon>Eukaryota</taxon>
        <taxon>Sar</taxon>
        <taxon>Stramenopiles</taxon>
        <taxon>Ochrophyta</taxon>
        <taxon>Bacillariophyta</taxon>
        <taxon>Mediophyceae</taxon>
        <taxon>Lithodesmiophycidae</taxon>
        <taxon>Lithodesmiales</taxon>
        <taxon>Lithodesmiaceae</taxon>
        <taxon>Ditylum</taxon>
    </lineage>
</organism>
<feature type="compositionally biased region" description="Pro residues" evidence="1">
    <location>
        <begin position="630"/>
        <end position="639"/>
    </location>
</feature>
<feature type="compositionally biased region" description="Basic residues" evidence="1">
    <location>
        <begin position="1056"/>
        <end position="1070"/>
    </location>
</feature>
<feature type="compositionally biased region" description="Pro residues" evidence="1">
    <location>
        <begin position="260"/>
        <end position="269"/>
    </location>
</feature>
<feature type="compositionally biased region" description="Basic and acidic residues" evidence="1">
    <location>
        <begin position="650"/>
        <end position="660"/>
    </location>
</feature>
<feature type="region of interest" description="Disordered" evidence="1">
    <location>
        <begin position="1361"/>
        <end position="1409"/>
    </location>
</feature>
<feature type="compositionally biased region" description="Basic and acidic residues" evidence="1">
    <location>
        <begin position="372"/>
        <end position="404"/>
    </location>
</feature>
<feature type="compositionally biased region" description="Basic and acidic residues" evidence="1">
    <location>
        <begin position="235"/>
        <end position="253"/>
    </location>
</feature>
<feature type="region of interest" description="Disordered" evidence="1">
    <location>
        <begin position="480"/>
        <end position="757"/>
    </location>
</feature>
<protein>
    <submittedName>
        <fullName evidence="4">Uncharacterized protein</fullName>
    </submittedName>
</protein>
<feature type="compositionally biased region" description="Basic and acidic residues" evidence="1">
    <location>
        <begin position="146"/>
        <end position="159"/>
    </location>
</feature>
<dbReference type="Pfam" id="PF13921">
    <property type="entry name" value="Myb_DNA-bind_6"/>
    <property type="match status" value="1"/>
</dbReference>
<dbReference type="InterPro" id="IPR050560">
    <property type="entry name" value="MYB_TF"/>
</dbReference>
<dbReference type="PANTHER" id="PTHR45614:SF271">
    <property type="entry name" value="MYB DNA BINDING PROTEIN_ TRANSCRIPTION FACTOR-LIKE PROTEIN"/>
    <property type="match status" value="1"/>
</dbReference>
<feature type="compositionally biased region" description="Low complexity" evidence="1">
    <location>
        <begin position="852"/>
        <end position="872"/>
    </location>
</feature>
<dbReference type="InterPro" id="IPR001005">
    <property type="entry name" value="SANT/Myb"/>
</dbReference>
<feature type="compositionally biased region" description="Low complexity" evidence="1">
    <location>
        <begin position="822"/>
        <end position="842"/>
    </location>
</feature>
<evidence type="ECO:0000259" key="3">
    <source>
        <dbReference type="PROSITE" id="PS51294"/>
    </source>
</evidence>
<feature type="region of interest" description="Disordered" evidence="1">
    <location>
        <begin position="808"/>
        <end position="1157"/>
    </location>
</feature>
<reference evidence="4" key="1">
    <citation type="submission" date="2021-01" db="EMBL/GenBank/DDBJ databases">
        <authorList>
            <person name="Corre E."/>
            <person name="Pelletier E."/>
            <person name="Niang G."/>
            <person name="Scheremetjew M."/>
            <person name="Finn R."/>
            <person name="Kale V."/>
            <person name="Holt S."/>
            <person name="Cochrane G."/>
            <person name="Meng A."/>
            <person name="Brown T."/>
            <person name="Cohen L."/>
        </authorList>
    </citation>
    <scope>NUCLEOTIDE SEQUENCE</scope>
    <source>
        <strain evidence="4">GSO104</strain>
    </source>
</reference>
<feature type="domain" description="Myb-like" evidence="2">
    <location>
        <begin position="1238"/>
        <end position="1292"/>
    </location>
</feature>
<dbReference type="GO" id="GO:0005634">
    <property type="term" value="C:nucleus"/>
    <property type="evidence" value="ECO:0007669"/>
    <property type="project" value="TreeGrafter"/>
</dbReference>
<dbReference type="InterPro" id="IPR017930">
    <property type="entry name" value="Myb_dom"/>
</dbReference>
<feature type="compositionally biased region" description="Polar residues" evidence="1">
    <location>
        <begin position="894"/>
        <end position="906"/>
    </location>
</feature>
<feature type="compositionally biased region" description="Low complexity" evidence="1">
    <location>
        <begin position="93"/>
        <end position="114"/>
    </location>
</feature>
<feature type="compositionally biased region" description="Basic and acidic residues" evidence="1">
    <location>
        <begin position="1364"/>
        <end position="1375"/>
    </location>
</feature>
<gene>
    <name evidence="4" type="ORF">DBRI00130_LOCUS25647</name>
    <name evidence="5" type="ORF">DBRI00130_LOCUS25649</name>
</gene>
<dbReference type="GO" id="GO:0000981">
    <property type="term" value="F:DNA-binding transcription factor activity, RNA polymerase II-specific"/>
    <property type="evidence" value="ECO:0007669"/>
    <property type="project" value="TreeGrafter"/>
</dbReference>
<accession>A0A6V2IZ67</accession>
<name>A0A6V2IZ67_9STRA</name>
<dbReference type="Gene3D" id="1.10.10.60">
    <property type="entry name" value="Homeodomain-like"/>
    <property type="match status" value="3"/>
</dbReference>
<feature type="compositionally biased region" description="Gly residues" evidence="1">
    <location>
        <begin position="1008"/>
        <end position="1039"/>
    </location>
</feature>
<feature type="compositionally biased region" description="Gly residues" evidence="1">
    <location>
        <begin position="59"/>
        <end position="75"/>
    </location>
</feature>
<feature type="compositionally biased region" description="Basic and acidic residues" evidence="1">
    <location>
        <begin position="1384"/>
        <end position="1394"/>
    </location>
</feature>
<evidence type="ECO:0000313" key="5">
    <source>
        <dbReference type="EMBL" id="CAE4627669.1"/>
    </source>
</evidence>